<name>A0A7X0WGJ5_9LIST</name>
<dbReference type="EMBL" id="JAAROV010000003">
    <property type="protein sequence ID" value="MBC1317543.1"/>
    <property type="molecule type" value="Genomic_DNA"/>
</dbReference>
<dbReference type="InterPro" id="IPR051782">
    <property type="entry name" value="ABC_Transporter_VariousFunc"/>
</dbReference>
<reference evidence="7 8" key="1">
    <citation type="submission" date="2020-03" db="EMBL/GenBank/DDBJ databases">
        <title>Soil Listeria distribution.</title>
        <authorList>
            <person name="Liao J."/>
            <person name="Wiedmann M."/>
        </authorList>
    </citation>
    <scope>NUCLEOTIDE SEQUENCE [LARGE SCALE GENOMIC DNA]</scope>
    <source>
        <strain evidence="5 8">FSL L7-1816</strain>
        <strain evidence="6 7">FSL L7-1833</strain>
    </source>
</reference>
<accession>A0A7X0WGJ5</accession>
<dbReference type="RefSeq" id="WP_185375087.1">
    <property type="nucleotide sequence ID" value="NZ_JAARNB010000002.1"/>
</dbReference>
<evidence type="ECO:0000256" key="1">
    <source>
        <dbReference type="ARBA" id="ARBA00022448"/>
    </source>
</evidence>
<dbReference type="GO" id="GO:0005524">
    <property type="term" value="F:ATP binding"/>
    <property type="evidence" value="ECO:0007669"/>
    <property type="project" value="UniProtKB-KW"/>
</dbReference>
<comment type="caution">
    <text evidence="6">The sequence shown here is derived from an EMBL/GenBank/DDBJ whole genome shotgun (WGS) entry which is preliminary data.</text>
</comment>
<dbReference type="EMBL" id="JAAROL010000009">
    <property type="protein sequence ID" value="MBC1333409.1"/>
    <property type="molecule type" value="Genomic_DNA"/>
</dbReference>
<keyword evidence="1" id="KW-0813">Transport</keyword>
<feature type="domain" description="ABC transporter" evidence="4">
    <location>
        <begin position="2"/>
        <end position="210"/>
    </location>
</feature>
<dbReference type="AlphaFoldDB" id="A0A7X0WGJ5"/>
<proteinExistence type="predicted"/>
<dbReference type="PANTHER" id="PTHR42939:SF1">
    <property type="entry name" value="ABC TRANSPORTER ATP-BINDING PROTEIN ALBC-RELATED"/>
    <property type="match status" value="1"/>
</dbReference>
<evidence type="ECO:0000256" key="3">
    <source>
        <dbReference type="ARBA" id="ARBA00022840"/>
    </source>
</evidence>
<sequence>MLEIINLEKHYKNKKILAGFNLKLDSKGIIFFLGKNGAGKTTFFNCIMGFEDYLGEITKPVNIAAVFDESQLYSNLNAYDNIKLLVGRGLEQEERVLLLKYIDDSVLKRKIGSYSLGQKKIISIFIALFTKPEMLILDEVSNGLDYETAKQVKNLLISCKEKMLVLVCGHQFDFYNQILDEVFVINDMQLIHVDVNKFTDLESVYEQYVG</sequence>
<dbReference type="InterPro" id="IPR027417">
    <property type="entry name" value="P-loop_NTPase"/>
</dbReference>
<dbReference type="PROSITE" id="PS50893">
    <property type="entry name" value="ABC_TRANSPORTER_2"/>
    <property type="match status" value="1"/>
</dbReference>
<evidence type="ECO:0000259" key="4">
    <source>
        <dbReference type="PROSITE" id="PS50893"/>
    </source>
</evidence>
<keyword evidence="2" id="KW-0547">Nucleotide-binding</keyword>
<evidence type="ECO:0000313" key="8">
    <source>
        <dbReference type="Proteomes" id="UP000543379"/>
    </source>
</evidence>
<keyword evidence="3 6" id="KW-0067">ATP-binding</keyword>
<protein>
    <submittedName>
        <fullName evidence="6">ATP-binding cassette domain-containing protein</fullName>
    </submittedName>
</protein>
<evidence type="ECO:0000313" key="5">
    <source>
        <dbReference type="EMBL" id="MBC1317543.1"/>
    </source>
</evidence>
<dbReference type="Proteomes" id="UP000532866">
    <property type="component" value="Unassembled WGS sequence"/>
</dbReference>
<dbReference type="SUPFAM" id="SSF52540">
    <property type="entry name" value="P-loop containing nucleoside triphosphate hydrolases"/>
    <property type="match status" value="1"/>
</dbReference>
<organism evidence="6 7">
    <name type="scientific">Listeria booriae</name>
    <dbReference type="NCBI Taxonomy" id="1552123"/>
    <lineage>
        <taxon>Bacteria</taxon>
        <taxon>Bacillati</taxon>
        <taxon>Bacillota</taxon>
        <taxon>Bacilli</taxon>
        <taxon>Bacillales</taxon>
        <taxon>Listeriaceae</taxon>
        <taxon>Listeria</taxon>
    </lineage>
</organism>
<gene>
    <name evidence="6" type="ORF">HB759_15795</name>
    <name evidence="5" type="ORF">HB811_12235</name>
</gene>
<dbReference type="Proteomes" id="UP000543379">
    <property type="component" value="Unassembled WGS sequence"/>
</dbReference>
<evidence type="ECO:0000313" key="6">
    <source>
        <dbReference type="EMBL" id="MBC1333409.1"/>
    </source>
</evidence>
<evidence type="ECO:0000313" key="7">
    <source>
        <dbReference type="Proteomes" id="UP000532866"/>
    </source>
</evidence>
<dbReference type="Gene3D" id="3.40.50.300">
    <property type="entry name" value="P-loop containing nucleotide triphosphate hydrolases"/>
    <property type="match status" value="1"/>
</dbReference>
<dbReference type="PANTHER" id="PTHR42939">
    <property type="entry name" value="ABC TRANSPORTER ATP-BINDING PROTEIN ALBC-RELATED"/>
    <property type="match status" value="1"/>
</dbReference>
<dbReference type="GO" id="GO:0016887">
    <property type="term" value="F:ATP hydrolysis activity"/>
    <property type="evidence" value="ECO:0007669"/>
    <property type="project" value="InterPro"/>
</dbReference>
<dbReference type="InterPro" id="IPR003439">
    <property type="entry name" value="ABC_transporter-like_ATP-bd"/>
</dbReference>
<evidence type="ECO:0000256" key="2">
    <source>
        <dbReference type="ARBA" id="ARBA00022741"/>
    </source>
</evidence>
<dbReference type="Pfam" id="PF00005">
    <property type="entry name" value="ABC_tran"/>
    <property type="match status" value="1"/>
</dbReference>